<keyword evidence="3" id="KW-1185">Reference proteome</keyword>
<name>L1JA59_GUITC</name>
<dbReference type="KEGG" id="gtt:GUITHDRAFT_108849"/>
<proteinExistence type="predicted"/>
<dbReference type="EnsemblProtists" id="EKX45207">
    <property type="protein sequence ID" value="EKX45207"/>
    <property type="gene ID" value="GUITHDRAFT_108849"/>
</dbReference>
<dbReference type="GeneID" id="17301910"/>
<sequence>MNSTNLFVPGCIVFASNVTLPSYGISSRSSIGVSEAEYTDWSSPDALTCKVGYGLQGSIHFTISQDLIRFQYQSSAWLQIKPVEPQWDWSRNDIMDVVDFFMCACLSRYQCQSRIDLNYCRDYQLDKSIVQFRYDYSDGHSERKPACQISGLTADFVASISGKLSPLDLEYEAGSDSGSKYRMAVNFKYPLYASTRNNFEADIVSGRDQHSVCRDDN</sequence>
<evidence type="ECO:0000313" key="3">
    <source>
        <dbReference type="Proteomes" id="UP000011087"/>
    </source>
</evidence>
<dbReference type="Proteomes" id="UP000011087">
    <property type="component" value="Unassembled WGS sequence"/>
</dbReference>
<evidence type="ECO:0000313" key="1">
    <source>
        <dbReference type="EMBL" id="EKX45207.1"/>
    </source>
</evidence>
<reference evidence="2" key="3">
    <citation type="submission" date="2016-03" db="UniProtKB">
        <authorList>
            <consortium name="EnsemblProtists"/>
        </authorList>
    </citation>
    <scope>IDENTIFICATION</scope>
</reference>
<dbReference type="PaxDb" id="55529-EKX45207"/>
<accession>L1JA59</accession>
<reference evidence="1 3" key="1">
    <citation type="journal article" date="2012" name="Nature">
        <title>Algal genomes reveal evolutionary mosaicism and the fate of nucleomorphs.</title>
        <authorList>
            <consortium name="DOE Joint Genome Institute"/>
            <person name="Curtis B.A."/>
            <person name="Tanifuji G."/>
            <person name="Burki F."/>
            <person name="Gruber A."/>
            <person name="Irimia M."/>
            <person name="Maruyama S."/>
            <person name="Arias M.C."/>
            <person name="Ball S.G."/>
            <person name="Gile G.H."/>
            <person name="Hirakawa Y."/>
            <person name="Hopkins J.F."/>
            <person name="Kuo A."/>
            <person name="Rensing S.A."/>
            <person name="Schmutz J."/>
            <person name="Symeonidi A."/>
            <person name="Elias M."/>
            <person name="Eveleigh R.J."/>
            <person name="Herman E.K."/>
            <person name="Klute M.J."/>
            <person name="Nakayama T."/>
            <person name="Obornik M."/>
            <person name="Reyes-Prieto A."/>
            <person name="Armbrust E.V."/>
            <person name="Aves S.J."/>
            <person name="Beiko R.G."/>
            <person name="Coutinho P."/>
            <person name="Dacks J.B."/>
            <person name="Durnford D.G."/>
            <person name="Fast N.M."/>
            <person name="Green B.R."/>
            <person name="Grisdale C.J."/>
            <person name="Hempel F."/>
            <person name="Henrissat B."/>
            <person name="Hoppner M.P."/>
            <person name="Ishida K."/>
            <person name="Kim E."/>
            <person name="Koreny L."/>
            <person name="Kroth P.G."/>
            <person name="Liu Y."/>
            <person name="Malik S.B."/>
            <person name="Maier U.G."/>
            <person name="McRose D."/>
            <person name="Mock T."/>
            <person name="Neilson J.A."/>
            <person name="Onodera N.T."/>
            <person name="Poole A.M."/>
            <person name="Pritham E.J."/>
            <person name="Richards T.A."/>
            <person name="Rocap G."/>
            <person name="Roy S.W."/>
            <person name="Sarai C."/>
            <person name="Schaack S."/>
            <person name="Shirato S."/>
            <person name="Slamovits C.H."/>
            <person name="Spencer D.F."/>
            <person name="Suzuki S."/>
            <person name="Worden A.Z."/>
            <person name="Zauner S."/>
            <person name="Barry K."/>
            <person name="Bell C."/>
            <person name="Bharti A.K."/>
            <person name="Crow J.A."/>
            <person name="Grimwood J."/>
            <person name="Kramer R."/>
            <person name="Lindquist E."/>
            <person name="Lucas S."/>
            <person name="Salamov A."/>
            <person name="McFadden G.I."/>
            <person name="Lane C.E."/>
            <person name="Keeling P.J."/>
            <person name="Gray M.W."/>
            <person name="Grigoriev I.V."/>
            <person name="Archibald J.M."/>
        </authorList>
    </citation>
    <scope>NUCLEOTIDE SEQUENCE</scope>
    <source>
        <strain evidence="1 3">CCMP2712</strain>
    </source>
</reference>
<protein>
    <submittedName>
        <fullName evidence="1 2">Uncharacterized protein</fullName>
    </submittedName>
</protein>
<reference evidence="3" key="2">
    <citation type="submission" date="2012-11" db="EMBL/GenBank/DDBJ databases">
        <authorList>
            <person name="Kuo A."/>
            <person name="Curtis B.A."/>
            <person name="Tanifuji G."/>
            <person name="Burki F."/>
            <person name="Gruber A."/>
            <person name="Irimia M."/>
            <person name="Maruyama S."/>
            <person name="Arias M.C."/>
            <person name="Ball S.G."/>
            <person name="Gile G.H."/>
            <person name="Hirakawa Y."/>
            <person name="Hopkins J.F."/>
            <person name="Rensing S.A."/>
            <person name="Schmutz J."/>
            <person name="Symeonidi A."/>
            <person name="Elias M."/>
            <person name="Eveleigh R.J."/>
            <person name="Herman E.K."/>
            <person name="Klute M.J."/>
            <person name="Nakayama T."/>
            <person name="Obornik M."/>
            <person name="Reyes-Prieto A."/>
            <person name="Armbrust E.V."/>
            <person name="Aves S.J."/>
            <person name="Beiko R.G."/>
            <person name="Coutinho P."/>
            <person name="Dacks J.B."/>
            <person name="Durnford D.G."/>
            <person name="Fast N.M."/>
            <person name="Green B.R."/>
            <person name="Grisdale C."/>
            <person name="Hempe F."/>
            <person name="Henrissat B."/>
            <person name="Hoppner M.P."/>
            <person name="Ishida K.-I."/>
            <person name="Kim E."/>
            <person name="Koreny L."/>
            <person name="Kroth P.G."/>
            <person name="Liu Y."/>
            <person name="Malik S.-B."/>
            <person name="Maier U.G."/>
            <person name="McRose D."/>
            <person name="Mock T."/>
            <person name="Neilson J.A."/>
            <person name="Onodera N.T."/>
            <person name="Poole A.M."/>
            <person name="Pritham E.J."/>
            <person name="Richards T.A."/>
            <person name="Rocap G."/>
            <person name="Roy S.W."/>
            <person name="Sarai C."/>
            <person name="Schaack S."/>
            <person name="Shirato S."/>
            <person name="Slamovits C.H."/>
            <person name="Spencer D.F."/>
            <person name="Suzuki S."/>
            <person name="Worden A.Z."/>
            <person name="Zauner S."/>
            <person name="Barry K."/>
            <person name="Bell C."/>
            <person name="Bharti A.K."/>
            <person name="Crow J.A."/>
            <person name="Grimwood J."/>
            <person name="Kramer R."/>
            <person name="Lindquist E."/>
            <person name="Lucas S."/>
            <person name="Salamov A."/>
            <person name="McFadden G.I."/>
            <person name="Lane C.E."/>
            <person name="Keeling P.J."/>
            <person name="Gray M.W."/>
            <person name="Grigoriev I.V."/>
            <person name="Archibald J.M."/>
        </authorList>
    </citation>
    <scope>NUCLEOTIDE SEQUENCE</scope>
    <source>
        <strain evidence="3">CCMP2712</strain>
    </source>
</reference>
<gene>
    <name evidence="1" type="ORF">GUITHDRAFT_108849</name>
</gene>
<dbReference type="EMBL" id="JH993000">
    <property type="protein sequence ID" value="EKX45207.1"/>
    <property type="molecule type" value="Genomic_DNA"/>
</dbReference>
<dbReference type="RefSeq" id="XP_005832187.1">
    <property type="nucleotide sequence ID" value="XM_005832130.1"/>
</dbReference>
<dbReference type="HOGENOM" id="CLU_1274379_0_0_1"/>
<organism evidence="1">
    <name type="scientific">Guillardia theta (strain CCMP2712)</name>
    <name type="common">Cryptophyte</name>
    <dbReference type="NCBI Taxonomy" id="905079"/>
    <lineage>
        <taxon>Eukaryota</taxon>
        <taxon>Cryptophyceae</taxon>
        <taxon>Pyrenomonadales</taxon>
        <taxon>Geminigeraceae</taxon>
        <taxon>Guillardia</taxon>
    </lineage>
</organism>
<evidence type="ECO:0000313" key="2">
    <source>
        <dbReference type="EnsemblProtists" id="EKX45207"/>
    </source>
</evidence>
<dbReference type="AlphaFoldDB" id="L1JA59"/>